<dbReference type="PROSITE" id="PS52016">
    <property type="entry name" value="TONB_DEPENDENT_REC_3"/>
    <property type="match status" value="1"/>
</dbReference>
<dbReference type="Proteomes" id="UP000337189">
    <property type="component" value="Unassembled WGS sequence"/>
</dbReference>
<evidence type="ECO:0000256" key="13">
    <source>
        <dbReference type="ARBA" id="ARBA00023237"/>
    </source>
</evidence>
<keyword evidence="5" id="KW-0410">Iron transport</keyword>
<dbReference type="InterPro" id="IPR036942">
    <property type="entry name" value="Beta-barrel_TonB_sf"/>
</dbReference>
<evidence type="ECO:0000256" key="14">
    <source>
        <dbReference type="PROSITE-ProRule" id="PRU01360"/>
    </source>
</evidence>
<feature type="domain" description="TonB-dependent receptor-like beta-barrel" evidence="17">
    <location>
        <begin position="289"/>
        <end position="735"/>
    </location>
</feature>
<comment type="subcellular location">
    <subcellularLocation>
        <location evidence="1 14">Cell outer membrane</location>
        <topology evidence="1 14">Multi-pass membrane protein</topology>
    </subcellularLocation>
</comment>
<name>A0A5E4U5F4_9BURK</name>
<evidence type="ECO:0000256" key="1">
    <source>
        <dbReference type="ARBA" id="ARBA00004571"/>
    </source>
</evidence>
<dbReference type="Gene3D" id="2.170.130.10">
    <property type="entry name" value="TonB-dependent receptor, plug domain"/>
    <property type="match status" value="1"/>
</dbReference>
<evidence type="ECO:0000256" key="12">
    <source>
        <dbReference type="ARBA" id="ARBA00023170"/>
    </source>
</evidence>
<evidence type="ECO:0000256" key="3">
    <source>
        <dbReference type="ARBA" id="ARBA00022448"/>
    </source>
</evidence>
<dbReference type="InterPro" id="IPR012910">
    <property type="entry name" value="Plug_dom"/>
</dbReference>
<evidence type="ECO:0000256" key="4">
    <source>
        <dbReference type="ARBA" id="ARBA00022452"/>
    </source>
</evidence>
<keyword evidence="3 14" id="KW-0813">Transport</keyword>
<keyword evidence="12 19" id="KW-0675">Receptor</keyword>
<comment type="similarity">
    <text evidence="2 14 15">Belongs to the TonB-dependent receptor family.</text>
</comment>
<evidence type="ECO:0000256" key="11">
    <source>
        <dbReference type="ARBA" id="ARBA00023136"/>
    </source>
</evidence>
<keyword evidence="7 16" id="KW-0732">Signal</keyword>
<evidence type="ECO:0000256" key="5">
    <source>
        <dbReference type="ARBA" id="ARBA00022496"/>
    </source>
</evidence>
<keyword evidence="10 15" id="KW-0798">TonB box</keyword>
<dbReference type="InterPro" id="IPR037066">
    <property type="entry name" value="Plug_dom_sf"/>
</dbReference>
<evidence type="ECO:0000256" key="10">
    <source>
        <dbReference type="ARBA" id="ARBA00023077"/>
    </source>
</evidence>
<dbReference type="GO" id="GO:0009279">
    <property type="term" value="C:cell outer membrane"/>
    <property type="evidence" value="ECO:0007669"/>
    <property type="project" value="UniProtKB-SubCell"/>
</dbReference>
<protein>
    <submittedName>
        <fullName evidence="19">TonB-dependent outer membrane receptor FecA5</fullName>
    </submittedName>
</protein>
<dbReference type="PANTHER" id="PTHR32552:SF68">
    <property type="entry name" value="FERRICHROME OUTER MEMBRANE TRANSPORTER_PHAGE RECEPTOR"/>
    <property type="match status" value="1"/>
</dbReference>
<keyword evidence="11 14" id="KW-0472">Membrane</keyword>
<evidence type="ECO:0000256" key="16">
    <source>
        <dbReference type="SAM" id="SignalP"/>
    </source>
</evidence>
<proteinExistence type="inferred from homology"/>
<dbReference type="OrthoDB" id="9760494at2"/>
<feature type="chain" id="PRO_5022787434" evidence="16">
    <location>
        <begin position="46"/>
        <end position="779"/>
    </location>
</feature>
<dbReference type="RefSeq" id="WP_150690197.1">
    <property type="nucleotide sequence ID" value="NZ_CABPSJ010000002.1"/>
</dbReference>
<accession>A0A5E4U5F4</accession>
<keyword evidence="8" id="KW-0408">Iron</keyword>
<dbReference type="EMBL" id="CABPSJ010000002">
    <property type="protein sequence ID" value="VVD94278.1"/>
    <property type="molecule type" value="Genomic_DNA"/>
</dbReference>
<dbReference type="InterPro" id="IPR000531">
    <property type="entry name" value="Beta-barrel_TonB"/>
</dbReference>
<gene>
    <name evidence="19" type="ORF">PCO31110_01796</name>
</gene>
<evidence type="ECO:0000259" key="17">
    <source>
        <dbReference type="Pfam" id="PF00593"/>
    </source>
</evidence>
<sequence length="779" mass="84072">MKLQTLRNPRHAHPARPVRLAFALSAPHLTLTAIALAVLASTAHAQSASPITDIGDVSASDIGAPVNVTATKSRKAPTEAAAKALTQAPLEATSPQTQISSDYIANQINPQADYGTILRIAPSYSSSSPNGLGLSEAKNQTLRGFPDGQFNVTYDGIPFGDTNDFSHHTTSYFPAATIGGVTIDRSPGNATTLGYATFGGSVNLFSPTLSPTRKIEYSQTIGSHATWQENLGVTTGIMPGLLDSNIFLNVQRTDSNGALSNSGLRNTNIFLKGVTPIGSSTLVTWVYAYDKIHFNNPGGATLNQVAQNGYNYGLNGDPKSPNYWGYNYQDKNTEFAYLDVKHDFDSGWSLNNKLYTYYYYNLSHELNGDNTSSPLSALSAAKPFSAGQSGSDIAGALKLNEYRTYGDTLSATHTGTYGTFTGGFWVEHTRNPRNRFAYDATTGQSVKQNATYGNTYYDMVDEVNTAQAFSQYAWKATDALTVTPGIRYQHFERSLSASVLQNNLPGTSASKSWNSVLPSLDVNYRFTSLWSGYAQVSRGALGPNLNTLYSANPAGNNNVNPQTSMAYQIGTVFKADRFTFNADAYFIEFSNYITKNGSGANATYFNAGGVRYTGVEAEGNVLLGSGFSFYANGSLNNATYTQDGTGSQIWKSGQRISFVPQYTAAIALNFDQGPWHAGINTKFVGSMYQGSNGAADGSIYKVGPYNVTSMMIARDFTNLSSVLKKVRVSFGIDNLFDTHRITDNLGPAATDTSKGTDANQFLYYFVPGRSVYVNLRAEI</sequence>
<dbReference type="AlphaFoldDB" id="A0A5E4U5F4"/>
<reference evidence="19 20" key="1">
    <citation type="submission" date="2019-08" db="EMBL/GenBank/DDBJ databases">
        <authorList>
            <person name="Peeters C."/>
        </authorList>
    </citation>
    <scope>NUCLEOTIDE SEQUENCE [LARGE SCALE GENOMIC DNA]</scope>
    <source>
        <strain evidence="19 20">LMG 31110</strain>
    </source>
</reference>
<dbReference type="PANTHER" id="PTHR32552">
    <property type="entry name" value="FERRICHROME IRON RECEPTOR-RELATED"/>
    <property type="match status" value="1"/>
</dbReference>
<evidence type="ECO:0000256" key="9">
    <source>
        <dbReference type="ARBA" id="ARBA00023065"/>
    </source>
</evidence>
<keyword evidence="6 14" id="KW-0812">Transmembrane</keyword>
<evidence type="ECO:0000313" key="19">
    <source>
        <dbReference type="EMBL" id="VVD94278.1"/>
    </source>
</evidence>
<evidence type="ECO:0000256" key="8">
    <source>
        <dbReference type="ARBA" id="ARBA00023004"/>
    </source>
</evidence>
<organism evidence="19 20">
    <name type="scientific">Pandoraea communis</name>
    <dbReference type="NCBI Taxonomy" id="2508297"/>
    <lineage>
        <taxon>Bacteria</taxon>
        <taxon>Pseudomonadati</taxon>
        <taxon>Pseudomonadota</taxon>
        <taxon>Betaproteobacteria</taxon>
        <taxon>Burkholderiales</taxon>
        <taxon>Burkholderiaceae</taxon>
        <taxon>Pandoraea</taxon>
    </lineage>
</organism>
<dbReference type="Pfam" id="PF00593">
    <property type="entry name" value="TonB_dep_Rec_b-barrel"/>
    <property type="match status" value="1"/>
</dbReference>
<dbReference type="Pfam" id="PF07715">
    <property type="entry name" value="Plug"/>
    <property type="match status" value="1"/>
</dbReference>
<evidence type="ECO:0000313" key="20">
    <source>
        <dbReference type="Proteomes" id="UP000337189"/>
    </source>
</evidence>
<dbReference type="GO" id="GO:0015344">
    <property type="term" value="F:siderophore uptake transmembrane transporter activity"/>
    <property type="evidence" value="ECO:0007669"/>
    <property type="project" value="TreeGrafter"/>
</dbReference>
<dbReference type="Gene3D" id="2.40.170.20">
    <property type="entry name" value="TonB-dependent receptor, beta-barrel domain"/>
    <property type="match status" value="1"/>
</dbReference>
<keyword evidence="4 14" id="KW-1134">Transmembrane beta strand</keyword>
<keyword evidence="13 14" id="KW-0998">Cell outer membrane</keyword>
<evidence type="ECO:0000256" key="2">
    <source>
        <dbReference type="ARBA" id="ARBA00009810"/>
    </source>
</evidence>
<dbReference type="InterPro" id="IPR039426">
    <property type="entry name" value="TonB-dep_rcpt-like"/>
</dbReference>
<evidence type="ECO:0000256" key="6">
    <source>
        <dbReference type="ARBA" id="ARBA00022692"/>
    </source>
</evidence>
<feature type="domain" description="TonB-dependent receptor plug" evidence="18">
    <location>
        <begin position="91"/>
        <end position="200"/>
    </location>
</feature>
<evidence type="ECO:0000256" key="15">
    <source>
        <dbReference type="RuleBase" id="RU003357"/>
    </source>
</evidence>
<dbReference type="SUPFAM" id="SSF56935">
    <property type="entry name" value="Porins"/>
    <property type="match status" value="1"/>
</dbReference>
<evidence type="ECO:0000259" key="18">
    <source>
        <dbReference type="Pfam" id="PF07715"/>
    </source>
</evidence>
<feature type="signal peptide" evidence="16">
    <location>
        <begin position="1"/>
        <end position="45"/>
    </location>
</feature>
<keyword evidence="9" id="KW-0406">Ion transport</keyword>
<evidence type="ECO:0000256" key="7">
    <source>
        <dbReference type="ARBA" id="ARBA00022729"/>
    </source>
</evidence>